<dbReference type="SMART" id="SM00530">
    <property type="entry name" value="HTH_XRE"/>
    <property type="match status" value="1"/>
</dbReference>
<protein>
    <submittedName>
        <fullName evidence="3">Helix-turn-helix transcriptional regulator</fullName>
    </submittedName>
    <submittedName>
        <fullName evidence="2">Transcriptional regulator with XRE-family HTH domain</fullName>
    </submittedName>
</protein>
<keyword evidence="5" id="KW-1185">Reference proteome</keyword>
<dbReference type="RefSeq" id="WP_118305184.1">
    <property type="nucleotide sequence ID" value="NZ_BMPA01000023.1"/>
</dbReference>
<evidence type="ECO:0000313" key="3">
    <source>
        <dbReference type="EMBL" id="WOF12354.1"/>
    </source>
</evidence>
<dbReference type="EMBL" id="JAATLI010000023">
    <property type="protein sequence ID" value="NJC20794.1"/>
    <property type="molecule type" value="Genomic_DNA"/>
</dbReference>
<organism evidence="2 4">
    <name type="scientific">Butyricimonas paravirosa</name>
    <dbReference type="NCBI Taxonomy" id="1472417"/>
    <lineage>
        <taxon>Bacteria</taxon>
        <taxon>Pseudomonadati</taxon>
        <taxon>Bacteroidota</taxon>
        <taxon>Bacteroidia</taxon>
        <taxon>Bacteroidales</taxon>
        <taxon>Odoribacteraceae</taxon>
        <taxon>Butyricimonas</taxon>
    </lineage>
</organism>
<dbReference type="Proteomes" id="UP001302374">
    <property type="component" value="Chromosome"/>
</dbReference>
<sequence length="80" mass="9568">MKSKIELYTIEKVKERREQLDMKLTYFADCMNMSHQFISKIEDCDTDKAYNLDHLNDIAVLLECSIKDFFPDKPFKNNKK</sequence>
<dbReference type="CDD" id="cd00093">
    <property type="entry name" value="HTH_XRE"/>
    <property type="match status" value="1"/>
</dbReference>
<accession>A0A7X5YGQ3</accession>
<dbReference type="PROSITE" id="PS50943">
    <property type="entry name" value="HTH_CROC1"/>
    <property type="match status" value="1"/>
</dbReference>
<dbReference type="AlphaFoldDB" id="A0A7X5YGQ3"/>
<dbReference type="InterPro" id="IPR001387">
    <property type="entry name" value="Cro/C1-type_HTH"/>
</dbReference>
<dbReference type="GO" id="GO:0003677">
    <property type="term" value="F:DNA binding"/>
    <property type="evidence" value="ECO:0007669"/>
    <property type="project" value="InterPro"/>
</dbReference>
<dbReference type="GeneID" id="86891383"/>
<proteinExistence type="predicted"/>
<name>A0A7X5YGQ3_9BACT</name>
<feature type="domain" description="HTH cro/C1-type" evidence="1">
    <location>
        <begin position="13"/>
        <end position="69"/>
    </location>
</feature>
<reference evidence="3 5" key="1">
    <citation type="submission" date="2019-09" db="EMBL/GenBank/DDBJ databases">
        <title>Butyricimonas paravirosa DSM 105722 (=214-4 = JCM 18677 = CCUG 65563).</title>
        <authorList>
            <person name="Le Roy T."/>
            <person name="Cani P.D."/>
        </authorList>
    </citation>
    <scope>NUCLEOTIDE SEQUENCE [LARGE SCALE GENOMIC DNA]</scope>
    <source>
        <strain evidence="3 5">DSM 105722</strain>
    </source>
</reference>
<dbReference type="Gene3D" id="1.10.260.40">
    <property type="entry name" value="lambda repressor-like DNA-binding domains"/>
    <property type="match status" value="1"/>
</dbReference>
<reference evidence="2 4" key="2">
    <citation type="submission" date="2020-03" db="EMBL/GenBank/DDBJ databases">
        <title>Genomic Encyclopedia of Type Strains, Phase IV (KMG-IV): sequencing the most valuable type-strain genomes for metagenomic binning, comparative biology and taxonomic classification.</title>
        <authorList>
            <person name="Goeker M."/>
        </authorList>
    </citation>
    <scope>NUCLEOTIDE SEQUENCE [LARGE SCALE GENOMIC DNA]</scope>
    <source>
        <strain evidence="2 4">DSM 105722</strain>
    </source>
</reference>
<dbReference type="SUPFAM" id="SSF47413">
    <property type="entry name" value="lambda repressor-like DNA-binding domains"/>
    <property type="match status" value="1"/>
</dbReference>
<dbReference type="Proteomes" id="UP000576368">
    <property type="component" value="Unassembled WGS sequence"/>
</dbReference>
<gene>
    <name evidence="3" type="ORF">F1644_08795</name>
    <name evidence="2" type="ORF">GGR15_004457</name>
</gene>
<dbReference type="InterPro" id="IPR010982">
    <property type="entry name" value="Lambda_DNA-bd_dom_sf"/>
</dbReference>
<dbReference type="Pfam" id="PF13443">
    <property type="entry name" value="HTH_26"/>
    <property type="match status" value="1"/>
</dbReference>
<evidence type="ECO:0000313" key="5">
    <source>
        <dbReference type="Proteomes" id="UP001302374"/>
    </source>
</evidence>
<dbReference type="EMBL" id="CP043839">
    <property type="protein sequence ID" value="WOF12354.1"/>
    <property type="molecule type" value="Genomic_DNA"/>
</dbReference>
<evidence type="ECO:0000313" key="2">
    <source>
        <dbReference type="EMBL" id="NJC20794.1"/>
    </source>
</evidence>
<evidence type="ECO:0000259" key="1">
    <source>
        <dbReference type="PROSITE" id="PS50943"/>
    </source>
</evidence>
<evidence type="ECO:0000313" key="4">
    <source>
        <dbReference type="Proteomes" id="UP000576368"/>
    </source>
</evidence>